<feature type="region of interest" description="Disordered" evidence="10">
    <location>
        <begin position="529"/>
        <end position="563"/>
    </location>
</feature>
<sequence length="628" mass="69490">MLLEPRHVQNHSEASDTQAHWGYPDRVVPCKNDAGSCAYLDVVYRAHDLGMLYMGILWATIFGVVFVWALLRRAGAPRRGALGRMTTTVSAASRRLLLREASRRLFGRTTRLQVVVLALLSGYLAVWSFLGISYRTWVTPVKNMPGVYNTRTGLGPWSDRVGVVAYALTPLSVLLSSRESLLSVLTGVPYQSFNFLHRWLGYIILLQSLLHTVGWLVIQLKLYQPQPSVSLAWIVEPYIIWGLAAMILLLIMSVLCTPWAIRTTGYEFFRKTHYVLAMVYVGACWAHWSRLECFLVPALVLWGVDRGARFVRTGLLHHRPRSPSALAGFKPAQATITRFPDAEHGDVLRLDLENAQDPWSIGQHYFLCFVESSIWQSHPFTPLNAPVVQEDGLVKHSYVLRAKSGETRKLAELAASKSAAAPTDAVVTTPVLLTGGYGQDLVGKVDRNTNVVCVAGGTGIVYVLSTLLHLARHRRPSDRKIELIWAMRHARDADWVRDELAVLRDAQKDLNLTISLFATRDAAGSVDADVASSSSEETCPRGEKTVCAPGVSGDGSDDQSRRRPDLGTLLGAFVEGTIAGRTVVFASGPGGIITDLRSIVAGLNVPGRVWRRQDKFDVELVCDDRLEW</sequence>
<evidence type="ECO:0000313" key="13">
    <source>
        <dbReference type="EMBL" id="KHN97977.1"/>
    </source>
</evidence>
<evidence type="ECO:0000256" key="6">
    <source>
        <dbReference type="ARBA" id="ARBA00022989"/>
    </source>
</evidence>
<proteinExistence type="inferred from homology"/>
<dbReference type="GO" id="GO:0005886">
    <property type="term" value="C:plasma membrane"/>
    <property type="evidence" value="ECO:0007669"/>
    <property type="project" value="TreeGrafter"/>
</dbReference>
<dbReference type="Gene3D" id="3.40.50.80">
    <property type="entry name" value="Nucleotide-binding domain of ferredoxin-NADP reductase (FNR) module"/>
    <property type="match status" value="1"/>
</dbReference>
<feature type="transmembrane region" description="Helical" evidence="11">
    <location>
        <begin position="238"/>
        <end position="260"/>
    </location>
</feature>
<evidence type="ECO:0000256" key="1">
    <source>
        <dbReference type="ARBA" id="ARBA00004141"/>
    </source>
</evidence>
<dbReference type="GO" id="GO:0006879">
    <property type="term" value="P:intracellular iron ion homeostasis"/>
    <property type="evidence" value="ECO:0007669"/>
    <property type="project" value="TreeGrafter"/>
</dbReference>
<comment type="similarity">
    <text evidence="2">Belongs to the ferric reductase (FRE) family.</text>
</comment>
<dbReference type="Pfam" id="PF01794">
    <property type="entry name" value="Ferric_reduct"/>
    <property type="match status" value="1"/>
</dbReference>
<evidence type="ECO:0000256" key="7">
    <source>
        <dbReference type="ARBA" id="ARBA00023002"/>
    </source>
</evidence>
<dbReference type="GO" id="GO:0015677">
    <property type="term" value="P:copper ion import"/>
    <property type="evidence" value="ECO:0007669"/>
    <property type="project" value="TreeGrafter"/>
</dbReference>
<evidence type="ECO:0000256" key="11">
    <source>
        <dbReference type="SAM" id="Phobius"/>
    </source>
</evidence>
<dbReference type="InterPro" id="IPR013121">
    <property type="entry name" value="Fe_red_NAD-bd_6"/>
</dbReference>
<dbReference type="GO" id="GO:0000293">
    <property type="term" value="F:ferric-chelate reductase activity"/>
    <property type="evidence" value="ECO:0007669"/>
    <property type="project" value="UniProtKB-ARBA"/>
</dbReference>
<dbReference type="PANTHER" id="PTHR32361">
    <property type="entry name" value="FERRIC/CUPRIC REDUCTASE TRANSMEMBRANE COMPONENT"/>
    <property type="match status" value="1"/>
</dbReference>
<dbReference type="GO" id="GO:0006826">
    <property type="term" value="P:iron ion transport"/>
    <property type="evidence" value="ECO:0007669"/>
    <property type="project" value="TreeGrafter"/>
</dbReference>
<dbReference type="InterPro" id="IPR051410">
    <property type="entry name" value="Ferric/Cupric_Reductase"/>
</dbReference>
<dbReference type="Pfam" id="PF08022">
    <property type="entry name" value="FAD_binding_8"/>
    <property type="match status" value="1"/>
</dbReference>
<dbReference type="PROSITE" id="PS51384">
    <property type="entry name" value="FAD_FR"/>
    <property type="match status" value="1"/>
</dbReference>
<protein>
    <submittedName>
        <fullName evidence="13">Flavoprotein transmembrane component</fullName>
    </submittedName>
</protein>
<dbReference type="InterPro" id="IPR039261">
    <property type="entry name" value="FNR_nucleotide-bd"/>
</dbReference>
<evidence type="ECO:0000256" key="8">
    <source>
        <dbReference type="ARBA" id="ARBA00023065"/>
    </source>
</evidence>
<dbReference type="InterPro" id="IPR013112">
    <property type="entry name" value="FAD-bd_8"/>
</dbReference>
<dbReference type="RefSeq" id="XP_040679043.1">
    <property type="nucleotide sequence ID" value="XM_040823164.1"/>
</dbReference>
<dbReference type="AlphaFoldDB" id="A0A0B2WX15"/>
<dbReference type="EMBL" id="AZHE01000009">
    <property type="protein sequence ID" value="KHN97977.1"/>
    <property type="molecule type" value="Genomic_DNA"/>
</dbReference>
<gene>
    <name evidence="13" type="ORF">MAM_04366</name>
</gene>
<feature type="transmembrane region" description="Helical" evidence="11">
    <location>
        <begin position="51"/>
        <end position="71"/>
    </location>
</feature>
<keyword evidence="4 11" id="KW-0812">Transmembrane</keyword>
<evidence type="ECO:0000256" key="2">
    <source>
        <dbReference type="ARBA" id="ARBA00006278"/>
    </source>
</evidence>
<evidence type="ECO:0000256" key="9">
    <source>
        <dbReference type="ARBA" id="ARBA00023136"/>
    </source>
</evidence>
<keyword evidence="8" id="KW-0406">Ion transport</keyword>
<keyword evidence="5" id="KW-0249">Electron transport</keyword>
<dbReference type="HOGENOM" id="CLU_016134_0_0_1"/>
<evidence type="ECO:0000256" key="10">
    <source>
        <dbReference type="SAM" id="MobiDB-lite"/>
    </source>
</evidence>
<evidence type="ECO:0000313" key="14">
    <source>
        <dbReference type="Proteomes" id="UP000030816"/>
    </source>
</evidence>
<evidence type="ECO:0000256" key="4">
    <source>
        <dbReference type="ARBA" id="ARBA00022692"/>
    </source>
</evidence>
<accession>A0A0B2WX15</accession>
<evidence type="ECO:0000259" key="12">
    <source>
        <dbReference type="PROSITE" id="PS51384"/>
    </source>
</evidence>
<comment type="subcellular location">
    <subcellularLocation>
        <location evidence="1">Membrane</location>
        <topology evidence="1">Multi-pass membrane protein</topology>
    </subcellularLocation>
</comment>
<feature type="transmembrane region" description="Helical" evidence="11">
    <location>
        <begin position="199"/>
        <end position="218"/>
    </location>
</feature>
<evidence type="ECO:0000256" key="3">
    <source>
        <dbReference type="ARBA" id="ARBA00022448"/>
    </source>
</evidence>
<dbReference type="SFLD" id="SFLDS00052">
    <property type="entry name" value="Ferric_Reductase_Domain"/>
    <property type="match status" value="1"/>
</dbReference>
<keyword evidence="7" id="KW-0560">Oxidoreductase</keyword>
<keyword evidence="14" id="KW-1185">Reference proteome</keyword>
<dbReference type="SUPFAM" id="SSF52343">
    <property type="entry name" value="Ferredoxin reductase-like, C-terminal NADP-linked domain"/>
    <property type="match status" value="1"/>
</dbReference>
<keyword evidence="9 11" id="KW-0472">Membrane</keyword>
<dbReference type="STRING" id="1081103.A0A0B2WX15"/>
<dbReference type="GeneID" id="63738821"/>
<dbReference type="SFLD" id="SFLDG01168">
    <property type="entry name" value="Ferric_reductase_subgroup_(FRE"/>
    <property type="match status" value="1"/>
</dbReference>
<dbReference type="InterPro" id="IPR013130">
    <property type="entry name" value="Fe3_Rdtase_TM_dom"/>
</dbReference>
<feature type="domain" description="FAD-binding FR-type" evidence="12">
    <location>
        <begin position="329"/>
        <end position="443"/>
    </location>
</feature>
<comment type="caution">
    <text evidence="13">The sequence shown here is derived from an EMBL/GenBank/DDBJ whole genome shotgun (WGS) entry which is preliminary data.</text>
</comment>
<dbReference type="OrthoDB" id="167398at2759"/>
<reference evidence="13 14" key="1">
    <citation type="journal article" date="2014" name="Proc. Natl. Acad. Sci. U.S.A.">
        <title>Trajectory and genomic determinants of fungal-pathogen speciation and host adaptation.</title>
        <authorList>
            <person name="Hu X."/>
            <person name="Xiao G."/>
            <person name="Zheng P."/>
            <person name="Shang Y."/>
            <person name="Su Y."/>
            <person name="Zhang X."/>
            <person name="Liu X."/>
            <person name="Zhan S."/>
            <person name="St Leger R.J."/>
            <person name="Wang C."/>
        </authorList>
    </citation>
    <scope>NUCLEOTIDE SEQUENCE [LARGE SCALE GENOMIC DNA]</scope>
    <source>
        <strain evidence="13 14">ARSEF 1941</strain>
    </source>
</reference>
<dbReference type="PANTHER" id="PTHR32361:SF3">
    <property type="entry name" value="REDUCTASE, PUTATIVE (AFU_ORTHOLOGUE AFUA_6G13750)-RELATED"/>
    <property type="match status" value="1"/>
</dbReference>
<name>A0A0B2WX15_METAS</name>
<keyword evidence="3" id="KW-0813">Transport</keyword>
<evidence type="ECO:0000256" key="5">
    <source>
        <dbReference type="ARBA" id="ARBA00022982"/>
    </source>
</evidence>
<dbReference type="Proteomes" id="UP000030816">
    <property type="component" value="Unassembled WGS sequence"/>
</dbReference>
<dbReference type="CDD" id="cd06186">
    <property type="entry name" value="NOX_Duox_like_FAD_NADP"/>
    <property type="match status" value="1"/>
</dbReference>
<feature type="transmembrane region" description="Helical" evidence="11">
    <location>
        <begin position="112"/>
        <end position="137"/>
    </location>
</feature>
<organism evidence="13 14">
    <name type="scientific">Metarhizium album (strain ARSEF 1941)</name>
    <dbReference type="NCBI Taxonomy" id="1081103"/>
    <lineage>
        <taxon>Eukaryota</taxon>
        <taxon>Fungi</taxon>
        <taxon>Dikarya</taxon>
        <taxon>Ascomycota</taxon>
        <taxon>Pezizomycotina</taxon>
        <taxon>Sordariomycetes</taxon>
        <taxon>Hypocreomycetidae</taxon>
        <taxon>Hypocreales</taxon>
        <taxon>Clavicipitaceae</taxon>
        <taxon>Metarhizium</taxon>
    </lineage>
</organism>
<keyword evidence="6 11" id="KW-1133">Transmembrane helix</keyword>
<dbReference type="Pfam" id="PF08030">
    <property type="entry name" value="NAD_binding_6"/>
    <property type="match status" value="1"/>
</dbReference>
<dbReference type="InterPro" id="IPR017927">
    <property type="entry name" value="FAD-bd_FR_type"/>
</dbReference>